<dbReference type="Gene3D" id="3.40.50.80">
    <property type="entry name" value="Nucleotide-binding domain of ferredoxin-NADP reductase (FNR) module"/>
    <property type="match status" value="1"/>
</dbReference>
<dbReference type="CDD" id="cd06216">
    <property type="entry name" value="FNR_iron_sulfur_binding_2"/>
    <property type="match status" value="1"/>
</dbReference>
<dbReference type="GO" id="GO:0046872">
    <property type="term" value="F:metal ion binding"/>
    <property type="evidence" value="ECO:0007669"/>
    <property type="project" value="UniProtKB-KW"/>
</dbReference>
<keyword evidence="13" id="KW-1185">Reference proteome</keyword>
<evidence type="ECO:0000256" key="2">
    <source>
        <dbReference type="ARBA" id="ARBA00022630"/>
    </source>
</evidence>
<proteinExistence type="inferred from homology"/>
<dbReference type="eggNOG" id="COG1018">
    <property type="taxonomic scope" value="Bacteria"/>
</dbReference>
<keyword evidence="2" id="KW-0285">Flavoprotein</keyword>
<dbReference type="InterPro" id="IPR017927">
    <property type="entry name" value="FAD-bd_FR_type"/>
</dbReference>
<dbReference type="GO" id="GO:0051537">
    <property type="term" value="F:2 iron, 2 sulfur cluster binding"/>
    <property type="evidence" value="ECO:0007669"/>
    <property type="project" value="UniProtKB-KW"/>
</dbReference>
<dbReference type="PANTHER" id="PTHR47354">
    <property type="entry name" value="NADH OXIDOREDUCTASE HCR"/>
    <property type="match status" value="1"/>
</dbReference>
<evidence type="ECO:0000256" key="8">
    <source>
        <dbReference type="ARBA" id="ARBA00023014"/>
    </source>
</evidence>
<dbReference type="InterPro" id="IPR050415">
    <property type="entry name" value="MRET"/>
</dbReference>
<dbReference type="KEGG" id="rsb:RS694_12400"/>
<evidence type="ECO:0000256" key="10">
    <source>
        <dbReference type="ARBA" id="ARBA00061434"/>
    </source>
</evidence>
<organism evidence="12 13">
    <name type="scientific">Rhodoferax saidenbachensis</name>
    <dbReference type="NCBI Taxonomy" id="1484693"/>
    <lineage>
        <taxon>Bacteria</taxon>
        <taxon>Pseudomonadati</taxon>
        <taxon>Pseudomonadota</taxon>
        <taxon>Betaproteobacteria</taxon>
        <taxon>Burkholderiales</taxon>
        <taxon>Comamonadaceae</taxon>
        <taxon>Rhodoferax</taxon>
    </lineage>
</organism>
<dbReference type="SUPFAM" id="SSF54292">
    <property type="entry name" value="2Fe-2S ferredoxin-like"/>
    <property type="match status" value="1"/>
</dbReference>
<name>A0A1P8KFV5_9BURK</name>
<dbReference type="CDD" id="cd00207">
    <property type="entry name" value="fer2"/>
    <property type="match status" value="1"/>
</dbReference>
<dbReference type="Gene3D" id="3.10.20.30">
    <property type="match status" value="1"/>
</dbReference>
<keyword evidence="8" id="KW-0411">Iron-sulfur</keyword>
<dbReference type="EMBL" id="CP019239">
    <property type="protein sequence ID" value="APW44851.1"/>
    <property type="molecule type" value="Genomic_DNA"/>
</dbReference>
<evidence type="ECO:0000256" key="1">
    <source>
        <dbReference type="ARBA" id="ARBA00001974"/>
    </source>
</evidence>
<sequence length="340" mass="36538">MVRSSAIEDTLTALHPLLSLSQVRARVERIVDETPDTKTFVLRPNAHWQGACSGQFVRVQIEMDGRLVERVYSLSSPAGAKRICITVKRQDGGQVSTHLHSRLRVGDVLTLSQAAGEFVLPAVLPAQMLLLSAGSGITPVMAMLRELHTRRYQADVLFVYMCRNAQDMIFGAELQQLQATWPALRLVAHFTGEHGRLDTTALQALVPDLAQRATWMCGPGAWMDSIHALWGDAGFAAPLHSERFAAAPRITAEAGAPAAVVCTSTGKTFTTSGSDALLVQAERAGLAPKHGCRMGICASCQCTKTIGTVQNLVTGDISSAPNETIRLCISAARSDLTLIL</sequence>
<dbReference type="GO" id="GO:0016491">
    <property type="term" value="F:oxidoreductase activity"/>
    <property type="evidence" value="ECO:0007669"/>
    <property type="project" value="UniProtKB-KW"/>
</dbReference>
<dbReference type="AlphaFoldDB" id="A0A1P8KFV5"/>
<dbReference type="InterPro" id="IPR001709">
    <property type="entry name" value="Flavoprot_Pyr_Nucl_cyt_Rdtase"/>
</dbReference>
<evidence type="ECO:0000256" key="7">
    <source>
        <dbReference type="ARBA" id="ARBA00023004"/>
    </source>
</evidence>
<dbReference type="InterPro" id="IPR006058">
    <property type="entry name" value="2Fe2S_fd_BS"/>
</dbReference>
<keyword evidence="5" id="KW-0274">FAD</keyword>
<evidence type="ECO:0000313" key="13">
    <source>
        <dbReference type="Proteomes" id="UP000186110"/>
    </source>
</evidence>
<dbReference type="Gene3D" id="2.40.30.10">
    <property type="entry name" value="Translation factors"/>
    <property type="match status" value="1"/>
</dbReference>
<evidence type="ECO:0000313" key="12">
    <source>
        <dbReference type="EMBL" id="APW44851.1"/>
    </source>
</evidence>
<keyword evidence="7" id="KW-0408">Iron</keyword>
<evidence type="ECO:0000256" key="6">
    <source>
        <dbReference type="ARBA" id="ARBA00023002"/>
    </source>
</evidence>
<gene>
    <name evidence="12" type="ORF">RS694_12400</name>
</gene>
<evidence type="ECO:0000256" key="5">
    <source>
        <dbReference type="ARBA" id="ARBA00022827"/>
    </source>
</evidence>
<protein>
    <submittedName>
        <fullName evidence="12">Ferredoxin reductase</fullName>
    </submittedName>
</protein>
<dbReference type="Pfam" id="PF00111">
    <property type="entry name" value="Fer2"/>
    <property type="match status" value="1"/>
</dbReference>
<evidence type="ECO:0000256" key="9">
    <source>
        <dbReference type="ARBA" id="ARBA00034078"/>
    </source>
</evidence>
<dbReference type="InterPro" id="IPR001041">
    <property type="entry name" value="2Fe-2S_ferredoxin-type"/>
</dbReference>
<dbReference type="PANTHER" id="PTHR47354:SF6">
    <property type="entry name" value="NADH OXIDOREDUCTASE HCR"/>
    <property type="match status" value="1"/>
</dbReference>
<dbReference type="InterPro" id="IPR039261">
    <property type="entry name" value="FNR_nucleotide-bd"/>
</dbReference>
<dbReference type="InterPro" id="IPR008333">
    <property type="entry name" value="Cbr1-like_FAD-bd_dom"/>
</dbReference>
<dbReference type="SUPFAM" id="SSF63380">
    <property type="entry name" value="Riboflavin synthase domain-like"/>
    <property type="match status" value="1"/>
</dbReference>
<dbReference type="InterPro" id="IPR036010">
    <property type="entry name" value="2Fe-2S_ferredoxin-like_sf"/>
</dbReference>
<feature type="domain" description="FAD-binding FR-type" evidence="11">
    <location>
        <begin position="20"/>
        <end position="121"/>
    </location>
</feature>
<reference evidence="12 13" key="1">
    <citation type="submission" date="2017-01" db="EMBL/GenBank/DDBJ databases">
        <authorList>
            <person name="Mah S.A."/>
            <person name="Swanson W.J."/>
            <person name="Moy G.W."/>
            <person name="Vacquier V.D."/>
        </authorList>
    </citation>
    <scope>NUCLEOTIDE SEQUENCE [LARGE SCALE GENOMIC DNA]</scope>
    <source>
        <strain evidence="12 13">DSM 22694</strain>
    </source>
</reference>
<comment type="cofactor">
    <cofactor evidence="1">
        <name>FAD</name>
        <dbReference type="ChEBI" id="CHEBI:57692"/>
    </cofactor>
</comment>
<comment type="cofactor">
    <cofactor evidence="9">
        <name>[2Fe-2S] cluster</name>
        <dbReference type="ChEBI" id="CHEBI:190135"/>
    </cofactor>
</comment>
<accession>A0A1P8KFV5</accession>
<dbReference type="PROSITE" id="PS00197">
    <property type="entry name" value="2FE2S_FER_1"/>
    <property type="match status" value="1"/>
</dbReference>
<keyword evidence="3" id="KW-0001">2Fe-2S</keyword>
<dbReference type="InterPro" id="IPR012675">
    <property type="entry name" value="Beta-grasp_dom_sf"/>
</dbReference>
<dbReference type="Proteomes" id="UP000186110">
    <property type="component" value="Chromosome"/>
</dbReference>
<dbReference type="SUPFAM" id="SSF52343">
    <property type="entry name" value="Ferredoxin reductase-like, C-terminal NADP-linked domain"/>
    <property type="match status" value="1"/>
</dbReference>
<dbReference type="STRING" id="1484693.RS694_12400"/>
<dbReference type="InterPro" id="IPR017938">
    <property type="entry name" value="Riboflavin_synthase-like_b-brl"/>
</dbReference>
<keyword evidence="6" id="KW-0560">Oxidoreductase</keyword>
<dbReference type="Pfam" id="PF00970">
    <property type="entry name" value="FAD_binding_6"/>
    <property type="match status" value="1"/>
</dbReference>
<evidence type="ECO:0000259" key="11">
    <source>
        <dbReference type="PROSITE" id="PS51384"/>
    </source>
</evidence>
<dbReference type="PRINTS" id="PR00410">
    <property type="entry name" value="PHEHYDRXLASE"/>
</dbReference>
<evidence type="ECO:0000256" key="4">
    <source>
        <dbReference type="ARBA" id="ARBA00022723"/>
    </source>
</evidence>
<dbReference type="PRINTS" id="PR00371">
    <property type="entry name" value="FPNCR"/>
</dbReference>
<dbReference type="PROSITE" id="PS51384">
    <property type="entry name" value="FAD_FR"/>
    <property type="match status" value="1"/>
</dbReference>
<evidence type="ECO:0000256" key="3">
    <source>
        <dbReference type="ARBA" id="ARBA00022714"/>
    </source>
</evidence>
<dbReference type="InterPro" id="IPR001433">
    <property type="entry name" value="OxRdtase_FAD/NAD-bd"/>
</dbReference>
<comment type="similarity">
    <text evidence="10">In the N-terminal section; belongs to the FAD-binding oxidoreductase type 6 family.</text>
</comment>
<dbReference type="Pfam" id="PF00175">
    <property type="entry name" value="NAD_binding_1"/>
    <property type="match status" value="1"/>
</dbReference>
<keyword evidence="4" id="KW-0479">Metal-binding</keyword>